<dbReference type="GO" id="GO:0009307">
    <property type="term" value="P:DNA restriction-modification system"/>
    <property type="evidence" value="ECO:0007669"/>
    <property type="project" value="InterPro"/>
</dbReference>
<accession>A0A9D3AW91</accession>
<keyword evidence="4" id="KW-1185">Reference proteome</keyword>
<dbReference type="Pfam" id="PF04471">
    <property type="entry name" value="Mrr_cat"/>
    <property type="match status" value="1"/>
</dbReference>
<dbReference type="Gene3D" id="3.40.1350.10">
    <property type="match status" value="1"/>
</dbReference>
<protein>
    <submittedName>
        <fullName evidence="3">Mrr restriction system protein</fullName>
    </submittedName>
</protein>
<dbReference type="GO" id="GO:0015666">
    <property type="term" value="F:restriction endodeoxyribonuclease activity"/>
    <property type="evidence" value="ECO:0007669"/>
    <property type="project" value="TreeGrafter"/>
</dbReference>
<dbReference type="InterPro" id="IPR052906">
    <property type="entry name" value="Type_IV_Methyl-Rstrct_Enzyme"/>
</dbReference>
<dbReference type="SUPFAM" id="SSF52980">
    <property type="entry name" value="Restriction endonuclease-like"/>
    <property type="match status" value="1"/>
</dbReference>
<dbReference type="PANTHER" id="PTHR30015:SF7">
    <property type="entry name" value="TYPE IV METHYL-DIRECTED RESTRICTION ENZYME ECOKMRR"/>
    <property type="match status" value="1"/>
</dbReference>
<reference evidence="3" key="1">
    <citation type="submission" date="2016-02" db="EMBL/GenBank/DDBJ databases">
        <title>Draft Genome Sequence of Sporotomaculum syntrophicum Strain FB, a Syntrophic Benzoate Degrader.</title>
        <authorList>
            <person name="Nobu M.K."/>
            <person name="Narihiro T."/>
            <person name="Qiu Y.-L."/>
            <person name="Ohashi A."/>
            <person name="Liu W.-T."/>
            <person name="Yuji S."/>
        </authorList>
    </citation>
    <scope>NUCLEOTIDE SEQUENCE</scope>
    <source>
        <strain evidence="3">FB</strain>
    </source>
</reference>
<dbReference type="InterPro" id="IPR011335">
    <property type="entry name" value="Restrct_endonuc-II-like"/>
</dbReference>
<dbReference type="InterPro" id="IPR011856">
    <property type="entry name" value="tRNA_endonuc-like_dom_sf"/>
</dbReference>
<dbReference type="OrthoDB" id="9803736at2"/>
<dbReference type="RefSeq" id="WP_161821643.1">
    <property type="nucleotide sequence ID" value="NZ_LSRS01000003.1"/>
</dbReference>
<dbReference type="EMBL" id="LSRS01000003">
    <property type="protein sequence ID" value="KAF1085135.1"/>
    <property type="molecule type" value="Genomic_DNA"/>
</dbReference>
<evidence type="ECO:0000313" key="4">
    <source>
        <dbReference type="Proteomes" id="UP000798488"/>
    </source>
</evidence>
<gene>
    <name evidence="3" type="primary">mrr_1</name>
    <name evidence="3" type="ORF">SPSYN_01271</name>
</gene>
<comment type="caution">
    <text evidence="3">The sequence shown here is derived from an EMBL/GenBank/DDBJ whole genome shotgun (WGS) entry which is preliminary data.</text>
</comment>
<sequence>MAIPKYNEMYRLFLDCLKDGQPHKSQEIKKVIATVMSVTEEEQKKLLPSGKQAIFDNRIGWTSTYLKKAGLIDSPSRGVFVITTEGSKLLAENPAVINNDLLMRYESFRLFKNPNVNGNDIPVADNTEDTPQDLLDNAFKMINTNLADELLAEIMKQQPSFFEALVVKLLEKMGYGGSLKDAGTVVGQSGDEGIDGIIREDKLGFNLIYIQAKRWDINKSIGRPEIQKFVGALAGQGATKGLFVTTAQFSSEALAYAKKQHTTKVILVDGVMLTNLMIEYNLGVTTETVYEIKRIDMDFFSDENN</sequence>
<dbReference type="PANTHER" id="PTHR30015">
    <property type="entry name" value="MRR RESTRICTION SYSTEM PROTEIN"/>
    <property type="match status" value="1"/>
</dbReference>
<dbReference type="InterPro" id="IPR025745">
    <property type="entry name" value="Mrr-like_N_dom"/>
</dbReference>
<dbReference type="Proteomes" id="UP000798488">
    <property type="component" value="Unassembled WGS sequence"/>
</dbReference>
<dbReference type="GO" id="GO:0003677">
    <property type="term" value="F:DNA binding"/>
    <property type="evidence" value="ECO:0007669"/>
    <property type="project" value="InterPro"/>
</dbReference>
<dbReference type="InterPro" id="IPR007560">
    <property type="entry name" value="Restrct_endonuc_IV_Mrr"/>
</dbReference>
<organism evidence="3 4">
    <name type="scientific">Sporotomaculum syntrophicum</name>
    <dbReference type="NCBI Taxonomy" id="182264"/>
    <lineage>
        <taxon>Bacteria</taxon>
        <taxon>Bacillati</taxon>
        <taxon>Bacillota</taxon>
        <taxon>Clostridia</taxon>
        <taxon>Eubacteriales</taxon>
        <taxon>Desulfallaceae</taxon>
        <taxon>Sporotomaculum</taxon>
    </lineage>
</organism>
<proteinExistence type="predicted"/>
<evidence type="ECO:0000259" key="2">
    <source>
        <dbReference type="Pfam" id="PF14338"/>
    </source>
</evidence>
<dbReference type="Pfam" id="PF14338">
    <property type="entry name" value="Mrr_N"/>
    <property type="match status" value="1"/>
</dbReference>
<feature type="domain" description="Restriction system protein Mrr-like N-terminal" evidence="2">
    <location>
        <begin position="6"/>
        <end position="91"/>
    </location>
</feature>
<feature type="domain" description="Restriction endonuclease type IV Mrr" evidence="1">
    <location>
        <begin position="156"/>
        <end position="277"/>
    </location>
</feature>
<evidence type="ECO:0000259" key="1">
    <source>
        <dbReference type="Pfam" id="PF04471"/>
    </source>
</evidence>
<name>A0A9D3AW91_9FIRM</name>
<dbReference type="AlphaFoldDB" id="A0A9D3AW91"/>
<evidence type="ECO:0000313" key="3">
    <source>
        <dbReference type="EMBL" id="KAF1085135.1"/>
    </source>
</evidence>